<dbReference type="SUPFAM" id="SSF52821">
    <property type="entry name" value="Rhodanese/Cell cycle control phosphatase"/>
    <property type="match status" value="1"/>
</dbReference>
<proteinExistence type="predicted"/>
<dbReference type="SMART" id="SM00450">
    <property type="entry name" value="RHOD"/>
    <property type="match status" value="1"/>
</dbReference>
<evidence type="ECO:0000313" key="3">
    <source>
        <dbReference type="Proteomes" id="UP000028933"/>
    </source>
</evidence>
<organism evidence="2 3">
    <name type="scientific">Elizabethkingia anophelis NUHP1</name>
    <dbReference type="NCBI Taxonomy" id="1338011"/>
    <lineage>
        <taxon>Bacteria</taxon>
        <taxon>Pseudomonadati</taxon>
        <taxon>Bacteroidota</taxon>
        <taxon>Flavobacteriia</taxon>
        <taxon>Flavobacteriales</taxon>
        <taxon>Weeksellaceae</taxon>
        <taxon>Elizabethkingia</taxon>
    </lineage>
</organism>
<gene>
    <name evidence="2" type="ORF">BD94_1294</name>
</gene>
<evidence type="ECO:0000259" key="1">
    <source>
        <dbReference type="PROSITE" id="PS50206"/>
    </source>
</evidence>
<feature type="domain" description="Rhodanese" evidence="1">
    <location>
        <begin position="7"/>
        <end position="92"/>
    </location>
</feature>
<protein>
    <recommendedName>
        <fullName evidence="1">Rhodanese domain-containing protein</fullName>
    </recommendedName>
</protein>
<dbReference type="EMBL" id="CP007547">
    <property type="protein sequence ID" value="AIL45069.1"/>
    <property type="molecule type" value="Genomic_DNA"/>
</dbReference>
<dbReference type="RefSeq" id="WP_024565093.1">
    <property type="nucleotide sequence ID" value="NZ_CP007547.1"/>
</dbReference>
<dbReference type="InterPro" id="IPR050229">
    <property type="entry name" value="GlpE_sulfurtransferase"/>
</dbReference>
<dbReference type="AlphaFoldDB" id="A0A077EFZ4"/>
<dbReference type="KEGG" id="eao:BD94_1294"/>
<dbReference type="CDD" id="cd00158">
    <property type="entry name" value="RHOD"/>
    <property type="match status" value="1"/>
</dbReference>
<evidence type="ECO:0000313" key="2">
    <source>
        <dbReference type="EMBL" id="AIL45069.1"/>
    </source>
</evidence>
<dbReference type="PANTHER" id="PTHR43031:SF1">
    <property type="entry name" value="PYRIDINE NUCLEOTIDE-DISULPHIDE OXIDOREDUCTASE"/>
    <property type="match status" value="1"/>
</dbReference>
<sequence length="95" mass="10572">MIEDVLKAGNYHLIDVREPMELEMNGAIDEATNIPLGEIEERQDEIKGLEGNVIFFCRSGNRSGKAMEFFKAQGLGNVYNGGGYEDMQQSLDNAK</sequence>
<dbReference type="InterPro" id="IPR036873">
    <property type="entry name" value="Rhodanese-like_dom_sf"/>
</dbReference>
<reference evidence="2" key="2">
    <citation type="journal article" date="2015" name="Genome Biol. Evol.">
        <title>Complete Genome Sequence and Transcriptomic Analysis of the Novel Pathogen Elizabethkingia anophelis in Response to Oxidative Stress.</title>
        <authorList>
            <person name="Li Y."/>
            <person name="Liu Y."/>
            <person name="Chew S.C."/>
            <person name="Tay M."/>
            <person name="Salido M.M."/>
            <person name="Teo J."/>
            <person name="Lauro F.M."/>
            <person name="Givskov M."/>
            <person name="Yang L."/>
        </authorList>
    </citation>
    <scope>NUCLEOTIDE SEQUENCE</scope>
    <source>
        <strain evidence="2">NUHP1</strain>
    </source>
</reference>
<dbReference type="Proteomes" id="UP000028933">
    <property type="component" value="Chromosome"/>
</dbReference>
<dbReference type="eggNOG" id="COG0607">
    <property type="taxonomic scope" value="Bacteria"/>
</dbReference>
<dbReference type="STRING" id="1338011.BD94_1294"/>
<dbReference type="PANTHER" id="PTHR43031">
    <property type="entry name" value="FAD-DEPENDENT OXIDOREDUCTASE"/>
    <property type="match status" value="1"/>
</dbReference>
<dbReference type="Pfam" id="PF00581">
    <property type="entry name" value="Rhodanese"/>
    <property type="match status" value="1"/>
</dbReference>
<accession>A0A077EFZ4</accession>
<dbReference type="InterPro" id="IPR001763">
    <property type="entry name" value="Rhodanese-like_dom"/>
</dbReference>
<dbReference type="HOGENOM" id="CLU_089574_15_4_10"/>
<name>A0A077EFZ4_9FLAO</name>
<reference evidence="2" key="1">
    <citation type="journal article" date="2013" name="Lancet">
        <title>First case of E anophelis outbreak in an intensive-care unit.</title>
        <authorList>
            <person name="Teo J."/>
            <person name="Tan S.Y."/>
            <person name="Tay M."/>
            <person name="Ding Y."/>
            <person name="Kjelleberg S."/>
            <person name="Givskov M."/>
            <person name="Lin R.T."/>
            <person name="Yang L."/>
        </authorList>
    </citation>
    <scope>NUCLEOTIDE SEQUENCE [LARGE SCALE GENOMIC DNA]</scope>
    <source>
        <strain evidence="2">NUHP1</strain>
    </source>
</reference>
<dbReference type="PROSITE" id="PS50206">
    <property type="entry name" value="RHODANESE_3"/>
    <property type="match status" value="1"/>
</dbReference>
<dbReference type="Gene3D" id="3.40.250.10">
    <property type="entry name" value="Rhodanese-like domain"/>
    <property type="match status" value="1"/>
</dbReference>